<keyword evidence="3" id="KW-1185">Reference proteome</keyword>
<feature type="compositionally biased region" description="Low complexity" evidence="1">
    <location>
        <begin position="42"/>
        <end position="53"/>
    </location>
</feature>
<dbReference type="AlphaFoldDB" id="A0A0C9UR25"/>
<feature type="compositionally biased region" description="Polar residues" evidence="1">
    <location>
        <begin position="31"/>
        <end position="41"/>
    </location>
</feature>
<evidence type="ECO:0000256" key="1">
    <source>
        <dbReference type="SAM" id="MobiDB-lite"/>
    </source>
</evidence>
<evidence type="ECO:0000313" key="2">
    <source>
        <dbReference type="EMBL" id="KIJ31597.1"/>
    </source>
</evidence>
<dbReference type="OrthoDB" id="3160134at2759"/>
<evidence type="ECO:0000313" key="3">
    <source>
        <dbReference type="Proteomes" id="UP000054279"/>
    </source>
</evidence>
<dbReference type="Proteomes" id="UP000054279">
    <property type="component" value="Unassembled WGS sequence"/>
</dbReference>
<dbReference type="InterPro" id="IPR046521">
    <property type="entry name" value="DUF6698"/>
</dbReference>
<dbReference type="HOGENOM" id="CLU_043702_0_0_1"/>
<proteinExistence type="predicted"/>
<sequence>MALNLIIRSSRIPAPLLTPAATPLATPLATSSISTTSRAVVSSSPETTQSSPSDGRGIKRTCDSINSDDDPFANKENQNLNSADDTQSTYRKKKKSKHANKDLSEIERGWGHILARLFDASSSPSAMMNMGVKYENAEAEEQDMTQFTPEQVHLIQGYKGVINHLPALDAIITAIANAKDPKKSQELLQSLYTNLSSGQDSSRSDDNAVLKIQIIKMIQTHRQLHNGAADLKENAKDTRGFHNAFTRYLLTGPDTDFSNTKLVADMQANKWQADPEDLVVRYLYANFEIDSDDIYTGCLRSDLLVWAYKSIFFGPSSWQGGFFKNRRPCKASLCNLKNVTGRSIAYIATLLVPLSIRIPPQVRCALSSEESLQKEGGSFNCPKFFATIVNLFEDEELTEEAKETLQWWQT</sequence>
<accession>A0A0C9UR25</accession>
<organism evidence="2 3">
    <name type="scientific">Sphaerobolus stellatus (strain SS14)</name>
    <dbReference type="NCBI Taxonomy" id="990650"/>
    <lineage>
        <taxon>Eukaryota</taxon>
        <taxon>Fungi</taxon>
        <taxon>Dikarya</taxon>
        <taxon>Basidiomycota</taxon>
        <taxon>Agaricomycotina</taxon>
        <taxon>Agaricomycetes</taxon>
        <taxon>Phallomycetidae</taxon>
        <taxon>Geastrales</taxon>
        <taxon>Sphaerobolaceae</taxon>
        <taxon>Sphaerobolus</taxon>
    </lineage>
</organism>
<reference evidence="2 3" key="1">
    <citation type="submission" date="2014-06" db="EMBL/GenBank/DDBJ databases">
        <title>Evolutionary Origins and Diversification of the Mycorrhizal Mutualists.</title>
        <authorList>
            <consortium name="DOE Joint Genome Institute"/>
            <consortium name="Mycorrhizal Genomics Consortium"/>
            <person name="Kohler A."/>
            <person name="Kuo A."/>
            <person name="Nagy L.G."/>
            <person name="Floudas D."/>
            <person name="Copeland A."/>
            <person name="Barry K.W."/>
            <person name="Cichocki N."/>
            <person name="Veneault-Fourrey C."/>
            <person name="LaButti K."/>
            <person name="Lindquist E.A."/>
            <person name="Lipzen A."/>
            <person name="Lundell T."/>
            <person name="Morin E."/>
            <person name="Murat C."/>
            <person name="Riley R."/>
            <person name="Ohm R."/>
            <person name="Sun H."/>
            <person name="Tunlid A."/>
            <person name="Henrissat B."/>
            <person name="Grigoriev I.V."/>
            <person name="Hibbett D.S."/>
            <person name="Martin F."/>
        </authorList>
    </citation>
    <scope>NUCLEOTIDE SEQUENCE [LARGE SCALE GENOMIC DNA]</scope>
    <source>
        <strain evidence="2 3">SS14</strain>
    </source>
</reference>
<dbReference type="Pfam" id="PF20414">
    <property type="entry name" value="DUF6698"/>
    <property type="match status" value="1"/>
</dbReference>
<protein>
    <submittedName>
        <fullName evidence="2">Uncharacterized protein</fullName>
    </submittedName>
</protein>
<dbReference type="EMBL" id="KN837240">
    <property type="protein sequence ID" value="KIJ31597.1"/>
    <property type="molecule type" value="Genomic_DNA"/>
</dbReference>
<gene>
    <name evidence="2" type="ORF">M422DRAFT_53329</name>
</gene>
<name>A0A0C9UR25_SPHS4</name>
<feature type="region of interest" description="Disordered" evidence="1">
    <location>
        <begin position="28"/>
        <end position="103"/>
    </location>
</feature>
<feature type="compositionally biased region" description="Polar residues" evidence="1">
    <location>
        <begin position="75"/>
        <end position="89"/>
    </location>
</feature>